<dbReference type="InterPro" id="IPR036116">
    <property type="entry name" value="FN3_sf"/>
</dbReference>
<sequence length="208" mass="22848">MITISCSKTYEFRAPVDPGAATLSKPANNSQCLEVDKVKFEWNKSDNTDTYTITIIDLISSTTVTQNTSTNTVEITLPKGRPYSWQITSKNESTSKTAKSEVWKFYLSGAADSNHAPFPAEIIAPKNETTVSAGSIELSWKVSDVDVGDTHKFDVKLDKTNATTVISTDQADTKKTVTLTAGVYYWRVVAKDNNGNHSESGVYKFTVQ</sequence>
<evidence type="ECO:0000313" key="1">
    <source>
        <dbReference type="EMBL" id="SUZ86091.1"/>
    </source>
</evidence>
<proteinExistence type="predicted"/>
<accession>A0A381R2X8</accession>
<dbReference type="SUPFAM" id="SSF49265">
    <property type="entry name" value="Fibronectin type III"/>
    <property type="match status" value="1"/>
</dbReference>
<organism evidence="1">
    <name type="scientific">marine metagenome</name>
    <dbReference type="NCBI Taxonomy" id="408172"/>
    <lineage>
        <taxon>unclassified sequences</taxon>
        <taxon>metagenomes</taxon>
        <taxon>ecological metagenomes</taxon>
    </lineage>
</organism>
<name>A0A381R2X8_9ZZZZ</name>
<evidence type="ECO:0008006" key="2">
    <source>
        <dbReference type="Google" id="ProtNLM"/>
    </source>
</evidence>
<dbReference type="EMBL" id="UINC01001664">
    <property type="protein sequence ID" value="SUZ86091.1"/>
    <property type="molecule type" value="Genomic_DNA"/>
</dbReference>
<dbReference type="Gene3D" id="2.60.40.10">
    <property type="entry name" value="Immunoglobulins"/>
    <property type="match status" value="2"/>
</dbReference>
<dbReference type="InterPro" id="IPR013783">
    <property type="entry name" value="Ig-like_fold"/>
</dbReference>
<protein>
    <recommendedName>
        <fullName evidence="2">Fibronectin type-III domain-containing protein</fullName>
    </recommendedName>
</protein>
<dbReference type="AlphaFoldDB" id="A0A381R2X8"/>
<reference evidence="1" key="1">
    <citation type="submission" date="2018-05" db="EMBL/GenBank/DDBJ databases">
        <authorList>
            <person name="Lanie J.A."/>
            <person name="Ng W.-L."/>
            <person name="Kazmierczak K.M."/>
            <person name="Andrzejewski T.M."/>
            <person name="Davidsen T.M."/>
            <person name="Wayne K.J."/>
            <person name="Tettelin H."/>
            <person name="Glass J.I."/>
            <person name="Rusch D."/>
            <person name="Podicherti R."/>
            <person name="Tsui H.-C.T."/>
            <person name="Winkler M.E."/>
        </authorList>
    </citation>
    <scope>NUCLEOTIDE SEQUENCE</scope>
</reference>
<gene>
    <name evidence="1" type="ORF">METZ01_LOCUS38945</name>
</gene>